<dbReference type="Proteomes" id="UP001195196">
    <property type="component" value="Unassembled WGS sequence"/>
</dbReference>
<dbReference type="Pfam" id="PF24076">
    <property type="entry name" value="DUF7368"/>
    <property type="match status" value="1"/>
</dbReference>
<accession>A0AAW4GBK6</accession>
<dbReference type="AlphaFoldDB" id="A0AAW4GBK6"/>
<organism evidence="1 2">
    <name type="scientific">Gordonia rubripertincta</name>
    <name type="common">Rhodococcus corallinus</name>
    <dbReference type="NCBI Taxonomy" id="36822"/>
    <lineage>
        <taxon>Bacteria</taxon>
        <taxon>Bacillati</taxon>
        <taxon>Actinomycetota</taxon>
        <taxon>Actinomycetes</taxon>
        <taxon>Mycobacteriales</taxon>
        <taxon>Gordoniaceae</taxon>
        <taxon>Gordonia</taxon>
    </lineage>
</organism>
<dbReference type="InterPro" id="IPR055792">
    <property type="entry name" value="DUF7368"/>
</dbReference>
<gene>
    <name evidence="1" type="ORF">JTZ10_21540</name>
</gene>
<evidence type="ECO:0000313" key="2">
    <source>
        <dbReference type="Proteomes" id="UP001195196"/>
    </source>
</evidence>
<dbReference type="EMBL" id="JAFFGU010000019">
    <property type="protein sequence ID" value="MBM7280331.1"/>
    <property type="molecule type" value="Genomic_DNA"/>
</dbReference>
<sequence length="128" mass="14070">MNITDFNAEWERLTAKGLTPEEARHRLEQEKQIADGVKQARTNNQAAPIAGTVIPLPVQPHQAVGCAMRDVMALACDIRDLDPAECWTRIESWTPTRIVSALIVAAAAIDVTNHSDVDLWGWTRGLAS</sequence>
<proteinExistence type="predicted"/>
<evidence type="ECO:0000313" key="1">
    <source>
        <dbReference type="EMBL" id="MBM7280331.1"/>
    </source>
</evidence>
<name>A0AAW4GBK6_GORRU</name>
<reference evidence="1" key="1">
    <citation type="submission" date="2021-02" db="EMBL/GenBank/DDBJ databases">
        <title>Taxonomy, biology and ecology of Rhodococcus bacteria occurring in California pistachio and other woody hosts as revealed by genome sequence analyses.</title>
        <authorList>
            <person name="Riely B."/>
            <person name="Gai Y."/>
        </authorList>
    </citation>
    <scope>NUCLEOTIDE SEQUENCE</scope>
    <source>
        <strain evidence="1">BP-295</strain>
    </source>
</reference>
<protein>
    <submittedName>
        <fullName evidence="1">Uncharacterized protein</fullName>
    </submittedName>
</protein>
<comment type="caution">
    <text evidence="1">The sequence shown here is derived from an EMBL/GenBank/DDBJ whole genome shotgun (WGS) entry which is preliminary data.</text>
</comment>
<dbReference type="RefSeq" id="WP_204718894.1">
    <property type="nucleotide sequence ID" value="NZ_JAFFGU010000019.1"/>
</dbReference>